<dbReference type="Gene3D" id="3.30.1180.10">
    <property type="match status" value="1"/>
</dbReference>
<dbReference type="InterPro" id="IPR036117">
    <property type="entry name" value="DhaL_dom_sf"/>
</dbReference>
<evidence type="ECO:0000259" key="3">
    <source>
        <dbReference type="PROSITE" id="PS51480"/>
    </source>
</evidence>
<feature type="domain" description="DhaL" evidence="3">
    <location>
        <begin position="37"/>
        <end position="235"/>
    </location>
</feature>
<dbReference type="SMART" id="SM01121">
    <property type="entry name" value="Dak1_2"/>
    <property type="match status" value="1"/>
</dbReference>
<dbReference type="PANTHER" id="PTHR33434:SF2">
    <property type="entry name" value="FATTY ACID-BINDING PROTEIN TM_1468"/>
    <property type="match status" value="1"/>
</dbReference>
<protein>
    <submittedName>
        <fullName evidence="4">DegV family protein</fullName>
    </submittedName>
</protein>
<dbReference type="InterPro" id="IPR048394">
    <property type="entry name" value="FakA-like_M"/>
</dbReference>
<evidence type="ECO:0000256" key="2">
    <source>
        <dbReference type="SAM" id="MobiDB-lite"/>
    </source>
</evidence>
<dbReference type="Pfam" id="PF21645">
    <property type="entry name" value="FakA-like_M"/>
    <property type="match status" value="1"/>
</dbReference>
<feature type="region of interest" description="Disordered" evidence="2">
    <location>
        <begin position="1"/>
        <end position="31"/>
    </location>
</feature>
<comment type="caution">
    <text evidence="4">The sequence shown here is derived from an EMBL/GenBank/DDBJ whole genome shotgun (WGS) entry which is preliminary data.</text>
</comment>
<evidence type="ECO:0000313" key="5">
    <source>
        <dbReference type="Proteomes" id="UP001597110"/>
    </source>
</evidence>
<organism evidence="4 5">
    <name type="scientific">Lysobacter brunescens</name>
    <dbReference type="NCBI Taxonomy" id="262323"/>
    <lineage>
        <taxon>Bacteria</taxon>
        <taxon>Pseudomonadati</taxon>
        <taxon>Pseudomonadota</taxon>
        <taxon>Gammaproteobacteria</taxon>
        <taxon>Lysobacterales</taxon>
        <taxon>Lysobacteraceae</taxon>
        <taxon>Lysobacter</taxon>
    </lineage>
</organism>
<evidence type="ECO:0000313" key="4">
    <source>
        <dbReference type="EMBL" id="MFD0725726.1"/>
    </source>
</evidence>
<feature type="compositionally biased region" description="Low complexity" evidence="2">
    <location>
        <begin position="1"/>
        <end position="10"/>
    </location>
</feature>
<dbReference type="Pfam" id="PF02734">
    <property type="entry name" value="Dak2"/>
    <property type="match status" value="1"/>
</dbReference>
<dbReference type="Pfam" id="PF02645">
    <property type="entry name" value="DegV"/>
    <property type="match status" value="1"/>
</dbReference>
<dbReference type="InterPro" id="IPR003797">
    <property type="entry name" value="DegV"/>
</dbReference>
<dbReference type="SMART" id="SM01120">
    <property type="entry name" value="Dak2"/>
    <property type="match status" value="1"/>
</dbReference>
<dbReference type="EMBL" id="JBHTIF010000001">
    <property type="protein sequence ID" value="MFD0725726.1"/>
    <property type="molecule type" value="Genomic_DNA"/>
</dbReference>
<evidence type="ECO:0000256" key="1">
    <source>
        <dbReference type="ARBA" id="ARBA00023121"/>
    </source>
</evidence>
<keyword evidence="5" id="KW-1185">Reference proteome</keyword>
<dbReference type="PROSITE" id="PS51480">
    <property type="entry name" value="DHAL"/>
    <property type="match status" value="1"/>
</dbReference>
<dbReference type="InterPro" id="IPR004007">
    <property type="entry name" value="DhaL_dom"/>
</dbReference>
<dbReference type="SUPFAM" id="SSF82549">
    <property type="entry name" value="DAK1/DegV-like"/>
    <property type="match status" value="1"/>
</dbReference>
<reference evidence="5" key="1">
    <citation type="journal article" date="2019" name="Int. J. Syst. Evol. Microbiol.">
        <title>The Global Catalogue of Microorganisms (GCM) 10K type strain sequencing project: providing services to taxonomists for standard genome sequencing and annotation.</title>
        <authorList>
            <consortium name="The Broad Institute Genomics Platform"/>
            <consortium name="The Broad Institute Genome Sequencing Center for Infectious Disease"/>
            <person name="Wu L."/>
            <person name="Ma J."/>
        </authorList>
    </citation>
    <scope>NUCLEOTIDE SEQUENCE [LARGE SCALE GENOMIC DNA]</scope>
    <source>
        <strain evidence="5">CCUG 55585</strain>
    </source>
</reference>
<dbReference type="SUPFAM" id="SSF101473">
    <property type="entry name" value="DhaL-like"/>
    <property type="match status" value="1"/>
</dbReference>
<gene>
    <name evidence="4" type="ORF">ACFQ0E_08955</name>
</gene>
<accession>A0ABW2YBC7</accession>
<dbReference type="RefSeq" id="WP_386823312.1">
    <property type="nucleotide sequence ID" value="NZ_JBHTIF010000001.1"/>
</dbReference>
<dbReference type="InterPro" id="IPR043168">
    <property type="entry name" value="DegV_C"/>
</dbReference>
<dbReference type="Gene3D" id="3.40.50.10170">
    <property type="match status" value="1"/>
</dbReference>
<dbReference type="InterPro" id="IPR033470">
    <property type="entry name" value="FakA-like_C"/>
</dbReference>
<keyword evidence="1" id="KW-0446">Lipid-binding</keyword>
<sequence length="651" mass="68246">MNTPVPDTSSPLPPPGAPAVGASDRRAPGSAGALTAPALRRALIAGARRVIAARDGLNRINVFPVADGDTGNNLAFTLGSVLNGALSRRSRHIGELLRRIGDDAIDGARGNSGAILAQFLHGVAEHARSQPVLDAATLAAAVRHGADAARGALAQPVEGTILSVIDSFAEAMQEAADQSVSSDVRDDPRGRFSRALAQARAALARTPQQMALLQKAGVVDAGAQGFVDLLEGIAEFADGGPRAMRVHAPLQAANEGADDHEHDAHPPHDAVDPARRWCTECLLIVDRAAIDAGERRAIDRAEIRAALEAIGADSMVLAGGGTRMRVHAHVGAPQQLFDACAAFATVEGMKADDMLLQSRSTEHAHKVAVVTDSAADVPEAIVERHALHVVPVRVNLDGRDYLDKVGLSTAEFYRRMAASQQLPRTSQPPPGDFRRSFEFLAAHHPQVVYVGLSRAVSGTLQSAEHAAARGDASRVHVFDSINAAGGQALLAWRAAELADAGADVEAILRELERLRPLTLTWAIVRDITHAVRGGRVPAWAEPAVRFTGLTPVAKMKPDGKLAVAGGLFAKAGAPEAFAAHVARRVRKALGPSTRLRAIIGHCDAREDGERLLAALRGRLDFVEAHLVETGPAIGAHAGRGALVASVQPFAG</sequence>
<dbReference type="PROSITE" id="PS51482">
    <property type="entry name" value="DEGV"/>
    <property type="match status" value="1"/>
</dbReference>
<dbReference type="PANTHER" id="PTHR33434">
    <property type="entry name" value="DEGV DOMAIN-CONTAINING PROTEIN DR_1986-RELATED"/>
    <property type="match status" value="1"/>
</dbReference>
<dbReference type="Proteomes" id="UP001597110">
    <property type="component" value="Unassembled WGS sequence"/>
</dbReference>
<dbReference type="Gene3D" id="1.25.40.340">
    <property type="match status" value="1"/>
</dbReference>
<dbReference type="NCBIfam" id="TIGR00762">
    <property type="entry name" value="DegV"/>
    <property type="match status" value="1"/>
</dbReference>
<dbReference type="InterPro" id="IPR050270">
    <property type="entry name" value="DegV_domain_contain"/>
</dbReference>
<name>A0ABW2YBC7_9GAMM</name>
<proteinExistence type="predicted"/>